<proteinExistence type="predicted"/>
<reference evidence="3" key="1">
    <citation type="submission" date="2021-01" db="EMBL/GenBank/DDBJ databases">
        <title>Adiantum capillus-veneris genome.</title>
        <authorList>
            <person name="Fang Y."/>
            <person name="Liao Q."/>
        </authorList>
    </citation>
    <scope>NUCLEOTIDE SEQUENCE</scope>
    <source>
        <strain evidence="3">H3</strain>
        <tissue evidence="3">Leaf</tissue>
    </source>
</reference>
<feature type="region of interest" description="Disordered" evidence="2">
    <location>
        <begin position="478"/>
        <end position="498"/>
    </location>
</feature>
<accession>A0A9D4U230</accession>
<sequence>YAAVEEDRHAIKTHCVRTSSNKEEVQQEDWRSRYIQLLSRSKKWEKTLQLKDSTLQYLQEALQDRDIALKRQEKLIVETQHRLNFQGKPEKALLEKEFEVSLLRAKTTEQAEKLAEQSKLIGVLNSQQEKREQELLAYSKNVKRKVEKLQVRLRSVETSLKSTEEELEAYKKCFNDLKITIWKKDRMLEKSKRTEELIKSTLKRKHMDCETLEVANDKLWGQNSQMAKSITELKKNTDACEATHQQDLKMQAFCLQNQKDQIGRLEMVLRQKEQFLLAKSKELEASYKERERLAEEYETLSRRFRALTREHAQMQIVLEDMEEKMNMSHKLNMEKANSLHLLMPEANSFPTQYGGIMSRDQSTLTYDLERAEPSTNVEDFSKHDVSKMTRGARPEMRRHLSSFEEDMRKEQLCVSNQFETRTELIADQCKLDTTKANFFLPDISLTSFPKPASTSRNKWRLSDQVFILAEDNRCMETKAESKSTKKSAQSSTSSELQKIQEEIEEREIRWKQIETSMRAELNRRKVQLHEANIL</sequence>
<evidence type="ECO:0000313" key="3">
    <source>
        <dbReference type="EMBL" id="KAI5060201.1"/>
    </source>
</evidence>
<keyword evidence="4" id="KW-1185">Reference proteome</keyword>
<keyword evidence="1" id="KW-0175">Coiled coil</keyword>
<name>A0A9D4U230_ADICA</name>
<dbReference type="OrthoDB" id="10442961at2759"/>
<feature type="compositionally biased region" description="Low complexity" evidence="2">
    <location>
        <begin position="486"/>
        <end position="497"/>
    </location>
</feature>
<dbReference type="EMBL" id="JABFUD020000024">
    <property type="protein sequence ID" value="KAI5060201.1"/>
    <property type="molecule type" value="Genomic_DNA"/>
</dbReference>
<evidence type="ECO:0000256" key="1">
    <source>
        <dbReference type="SAM" id="Coils"/>
    </source>
</evidence>
<organism evidence="3 4">
    <name type="scientific">Adiantum capillus-veneris</name>
    <name type="common">Maidenhair fern</name>
    <dbReference type="NCBI Taxonomy" id="13818"/>
    <lineage>
        <taxon>Eukaryota</taxon>
        <taxon>Viridiplantae</taxon>
        <taxon>Streptophyta</taxon>
        <taxon>Embryophyta</taxon>
        <taxon>Tracheophyta</taxon>
        <taxon>Polypodiopsida</taxon>
        <taxon>Polypodiidae</taxon>
        <taxon>Polypodiales</taxon>
        <taxon>Pteridineae</taxon>
        <taxon>Pteridaceae</taxon>
        <taxon>Vittarioideae</taxon>
        <taxon>Adiantum</taxon>
    </lineage>
</organism>
<feature type="coiled-coil region" evidence="1">
    <location>
        <begin position="139"/>
        <end position="180"/>
    </location>
</feature>
<dbReference type="Proteomes" id="UP000886520">
    <property type="component" value="Chromosome 24"/>
</dbReference>
<gene>
    <name evidence="3" type="ORF">GOP47_0024621</name>
</gene>
<dbReference type="AlphaFoldDB" id="A0A9D4U230"/>
<feature type="non-terminal residue" evidence="3">
    <location>
        <position position="1"/>
    </location>
</feature>
<protein>
    <submittedName>
        <fullName evidence="3">Uncharacterized protein</fullName>
    </submittedName>
</protein>
<comment type="caution">
    <text evidence="3">The sequence shown here is derived from an EMBL/GenBank/DDBJ whole genome shotgun (WGS) entry which is preliminary data.</text>
</comment>
<feature type="coiled-coil region" evidence="1">
    <location>
        <begin position="280"/>
        <end position="324"/>
    </location>
</feature>
<evidence type="ECO:0000256" key="2">
    <source>
        <dbReference type="SAM" id="MobiDB-lite"/>
    </source>
</evidence>
<evidence type="ECO:0000313" key="4">
    <source>
        <dbReference type="Proteomes" id="UP000886520"/>
    </source>
</evidence>